<reference evidence="3" key="1">
    <citation type="journal article" date="2014" name="PLoS ONE">
        <title>Presence and analysis of plasmids in human and animal associated arcobacter species.</title>
        <authorList>
            <person name="Douidah L."/>
            <person name="De Zutter L."/>
            <person name="Van Nieuwerburgh F."/>
            <person name="Deforce D."/>
            <person name="Ingmer H."/>
            <person name="Vandenberg O."/>
            <person name="Van den Abeele A.M."/>
            <person name="Houf K."/>
        </authorList>
    </citation>
    <scope>NUCLEOTIDE SEQUENCE</scope>
    <source>
        <strain evidence="3">AC1119</strain>
        <plasmid evidence="3">AB-1119-LD</plasmid>
    </source>
</reference>
<dbReference type="InterPro" id="IPR050921">
    <property type="entry name" value="T4SS_GSP_E_ATPase"/>
</dbReference>
<comment type="similarity">
    <text evidence="1">Belongs to the GSP E family.</text>
</comment>
<dbReference type="EMBL" id="KF740630">
    <property type="protein sequence ID" value="AHG28761.1"/>
    <property type="molecule type" value="Genomic_DNA"/>
</dbReference>
<evidence type="ECO:0000313" key="3">
    <source>
        <dbReference type="EMBL" id="AHG28761.1"/>
    </source>
</evidence>
<organism evidence="3">
    <name type="scientific">Aliarcobacter butzleri</name>
    <dbReference type="NCBI Taxonomy" id="28197"/>
    <lineage>
        <taxon>Bacteria</taxon>
        <taxon>Pseudomonadati</taxon>
        <taxon>Campylobacterota</taxon>
        <taxon>Epsilonproteobacteria</taxon>
        <taxon>Campylobacterales</taxon>
        <taxon>Arcobacteraceae</taxon>
        <taxon>Aliarcobacter</taxon>
    </lineage>
</organism>
<keyword evidence="3" id="KW-0614">Plasmid</keyword>
<dbReference type="InterPro" id="IPR027417">
    <property type="entry name" value="P-loop_NTPase"/>
</dbReference>
<dbReference type="AlphaFoldDB" id="W0LW60"/>
<dbReference type="RefSeq" id="WP_032072662.1">
    <property type="nucleotide sequence ID" value="NC_025153.1"/>
</dbReference>
<proteinExistence type="inferred from homology"/>
<evidence type="ECO:0000256" key="1">
    <source>
        <dbReference type="ARBA" id="ARBA00006611"/>
    </source>
</evidence>
<sequence>MSENKTLQSVLKYFEKYLTMDGANEIIINQPCIVEMDIKGKFETFEDKNLDLARLETFISILATSRGERFDKDNTQLNTSIPNTKYRVTALHKRQLSGQDIQINIRIPPSTTFNLEDFKLSKNLNFTYEEIKQLVKDKHNILISGGTGTGKTGLLNALLKEVDTKERLVFVQDSDEIMCENRNKTSILVSKRDNAKYTYRHGIDSATRLSPERLLLGELDTRNTLYFLRLSNTGHKGGISTVHANDVESCIDAISLNVQMEKQIDKNIIKEYIASAIDYIIQIQKNRETNEREIVDILNVKEYINKDKANNGEKI</sequence>
<evidence type="ECO:0000259" key="2">
    <source>
        <dbReference type="Pfam" id="PF00437"/>
    </source>
</evidence>
<dbReference type="Gene3D" id="3.30.450.90">
    <property type="match status" value="1"/>
</dbReference>
<protein>
    <submittedName>
        <fullName evidence="3">VirB11 family protein</fullName>
    </submittedName>
</protein>
<dbReference type="PANTHER" id="PTHR30486">
    <property type="entry name" value="TWITCHING MOTILITY PROTEIN PILT"/>
    <property type="match status" value="1"/>
</dbReference>
<dbReference type="InterPro" id="IPR001482">
    <property type="entry name" value="T2SS/T4SS_dom"/>
</dbReference>
<dbReference type="Pfam" id="PF00437">
    <property type="entry name" value="T2SSE"/>
    <property type="match status" value="1"/>
</dbReference>
<geneLocation type="plasmid" evidence="3">
    <name>AB-1119-LD</name>
</geneLocation>
<dbReference type="Gene3D" id="3.40.50.300">
    <property type="entry name" value="P-loop containing nucleotide triphosphate hydrolases"/>
    <property type="match status" value="1"/>
</dbReference>
<accession>W0LW60</accession>
<feature type="domain" description="Bacterial type II secretion system protein E" evidence="2">
    <location>
        <begin position="74"/>
        <end position="281"/>
    </location>
</feature>
<name>W0LW60_9BACT</name>
<dbReference type="SUPFAM" id="SSF52540">
    <property type="entry name" value="P-loop containing nucleoside triphosphate hydrolases"/>
    <property type="match status" value="1"/>
</dbReference>
<dbReference type="PANTHER" id="PTHR30486:SF6">
    <property type="entry name" value="TYPE IV PILUS RETRACTATION ATPASE PILT"/>
    <property type="match status" value="1"/>
</dbReference>
<dbReference type="GO" id="GO:0016887">
    <property type="term" value="F:ATP hydrolysis activity"/>
    <property type="evidence" value="ECO:0007669"/>
    <property type="project" value="InterPro"/>
</dbReference>